<keyword evidence="2" id="KW-1185">Reference proteome</keyword>
<proteinExistence type="predicted"/>
<protein>
    <submittedName>
        <fullName evidence="1">MarR family transcriptional regulator</fullName>
    </submittedName>
</protein>
<evidence type="ECO:0000313" key="2">
    <source>
        <dbReference type="Proteomes" id="UP001057375"/>
    </source>
</evidence>
<dbReference type="InterPro" id="IPR036390">
    <property type="entry name" value="WH_DNA-bd_sf"/>
</dbReference>
<comment type="caution">
    <text evidence="1">The sequence shown here is derived from an EMBL/GenBank/DDBJ whole genome shotgun (WGS) entry which is preliminary data.</text>
</comment>
<reference evidence="1" key="1">
    <citation type="submission" date="2022-03" db="EMBL/GenBank/DDBJ databases">
        <title>Draft genome sequence of Aduncisulcus paluster, a free-living microaerophilic Fornicata.</title>
        <authorList>
            <person name="Yuyama I."/>
            <person name="Kume K."/>
            <person name="Tamura T."/>
            <person name="Inagaki Y."/>
            <person name="Hashimoto T."/>
        </authorList>
    </citation>
    <scope>NUCLEOTIDE SEQUENCE</scope>
    <source>
        <strain evidence="1">NY0171</strain>
    </source>
</reference>
<organism evidence="1 2">
    <name type="scientific">Aduncisulcus paluster</name>
    <dbReference type="NCBI Taxonomy" id="2918883"/>
    <lineage>
        <taxon>Eukaryota</taxon>
        <taxon>Metamonada</taxon>
        <taxon>Carpediemonas-like organisms</taxon>
        <taxon>Aduncisulcus</taxon>
    </lineage>
</organism>
<sequence>MDRKEKLSSGIGKLMKLKGTCYFSVVDDLDISELSLRQLDYLKKFNCASGVTTSHLADELDLSKPTVTEMVK</sequence>
<dbReference type="SUPFAM" id="SSF46785">
    <property type="entry name" value="Winged helix' DNA-binding domain"/>
    <property type="match status" value="1"/>
</dbReference>
<evidence type="ECO:0000313" key="1">
    <source>
        <dbReference type="EMBL" id="GKT37906.1"/>
    </source>
</evidence>
<gene>
    <name evidence="1" type="ORF">ADUPG1_003844</name>
</gene>
<dbReference type="Proteomes" id="UP001057375">
    <property type="component" value="Unassembled WGS sequence"/>
</dbReference>
<dbReference type="EMBL" id="BQXS01005441">
    <property type="protein sequence ID" value="GKT37906.1"/>
    <property type="molecule type" value="Genomic_DNA"/>
</dbReference>
<accession>A0ABQ5L0V4</accession>
<feature type="non-terminal residue" evidence="1">
    <location>
        <position position="72"/>
    </location>
</feature>
<name>A0ABQ5L0V4_9EUKA</name>